<keyword evidence="19" id="KW-1185">Reference proteome</keyword>
<dbReference type="PANTHER" id="PTHR43697:SF1">
    <property type="entry name" value="SERINE--TRNA LIGASE"/>
    <property type="match status" value="1"/>
</dbReference>
<evidence type="ECO:0000256" key="6">
    <source>
        <dbReference type="ARBA" id="ARBA00022741"/>
    </source>
</evidence>
<feature type="binding site" evidence="12">
    <location>
        <begin position="253"/>
        <end position="255"/>
    </location>
    <ligand>
        <name>L-serine</name>
        <dbReference type="ChEBI" id="CHEBI:33384"/>
    </ligand>
</feature>
<gene>
    <name evidence="12" type="primary">serS</name>
    <name evidence="18" type="ORF">SAMN06265338_10420</name>
</gene>
<keyword evidence="5 12" id="KW-0436">Ligase</keyword>
<keyword evidence="4 12" id="KW-0963">Cytoplasm</keyword>
<evidence type="ECO:0000256" key="13">
    <source>
        <dbReference type="PIRSR" id="PIRSR001529-1"/>
    </source>
</evidence>
<dbReference type="InterPro" id="IPR042103">
    <property type="entry name" value="SerRS_1_N_sf"/>
</dbReference>
<keyword evidence="15" id="KW-0175">Coiled coil</keyword>
<feature type="binding site" evidence="12 13">
    <location>
        <position position="307"/>
    </location>
    <ligand>
        <name>L-serine</name>
        <dbReference type="ChEBI" id="CHEBI:33384"/>
    </ligand>
</feature>
<feature type="binding site" evidence="12 14">
    <location>
        <begin position="371"/>
        <end position="374"/>
    </location>
    <ligand>
        <name>ATP</name>
        <dbReference type="ChEBI" id="CHEBI:30616"/>
    </ligand>
</feature>
<evidence type="ECO:0000256" key="7">
    <source>
        <dbReference type="ARBA" id="ARBA00022840"/>
    </source>
</evidence>
<comment type="catalytic activity">
    <reaction evidence="10 12">
        <text>tRNA(Sec) + L-serine + ATP = L-seryl-tRNA(Sec) + AMP + diphosphate + H(+)</text>
        <dbReference type="Rhea" id="RHEA:42580"/>
        <dbReference type="Rhea" id="RHEA-COMP:9742"/>
        <dbReference type="Rhea" id="RHEA-COMP:10128"/>
        <dbReference type="ChEBI" id="CHEBI:15378"/>
        <dbReference type="ChEBI" id="CHEBI:30616"/>
        <dbReference type="ChEBI" id="CHEBI:33019"/>
        <dbReference type="ChEBI" id="CHEBI:33384"/>
        <dbReference type="ChEBI" id="CHEBI:78442"/>
        <dbReference type="ChEBI" id="CHEBI:78533"/>
        <dbReference type="ChEBI" id="CHEBI:456215"/>
        <dbReference type="EC" id="6.1.1.11"/>
    </reaction>
</comment>
<keyword evidence="7 12" id="KW-0067">ATP-binding</keyword>
<dbReference type="UniPathway" id="UPA00906">
    <property type="reaction ID" value="UER00895"/>
</dbReference>
<dbReference type="Pfam" id="PF02403">
    <property type="entry name" value="Seryl_tRNA_N"/>
    <property type="match status" value="1"/>
</dbReference>
<dbReference type="GO" id="GO:0006434">
    <property type="term" value="P:seryl-tRNA aminoacylation"/>
    <property type="evidence" value="ECO:0007669"/>
    <property type="project" value="UniProtKB-UniRule"/>
</dbReference>
<evidence type="ECO:0000256" key="10">
    <source>
        <dbReference type="ARBA" id="ARBA00047929"/>
    </source>
</evidence>
<dbReference type="Gene3D" id="3.30.930.10">
    <property type="entry name" value="Bira Bifunctional Protein, Domain 2"/>
    <property type="match status" value="1"/>
</dbReference>
<feature type="binding site" evidence="13">
    <location>
        <position position="405"/>
    </location>
    <ligand>
        <name>L-serine</name>
        <dbReference type="ChEBI" id="CHEBI:33384"/>
    </ligand>
</feature>
<dbReference type="GO" id="GO:0005524">
    <property type="term" value="F:ATP binding"/>
    <property type="evidence" value="ECO:0007669"/>
    <property type="project" value="UniProtKB-UniRule"/>
</dbReference>
<evidence type="ECO:0000313" key="18">
    <source>
        <dbReference type="EMBL" id="SNB70758.1"/>
    </source>
</evidence>
<dbReference type="PIRSF" id="PIRSF001529">
    <property type="entry name" value="Ser-tRNA-synth_IIa"/>
    <property type="match status" value="1"/>
</dbReference>
<dbReference type="EC" id="6.1.1.11" evidence="12"/>
<comment type="pathway">
    <text evidence="2 12">Aminoacyl-tRNA biosynthesis; selenocysteinyl-tRNA(Sec) biosynthesis; L-seryl-tRNA(Sec) from L-serine and tRNA(Sec): step 1/1.</text>
</comment>
<dbReference type="InterPro" id="IPR045864">
    <property type="entry name" value="aa-tRNA-synth_II/BPL/LPL"/>
</dbReference>
<evidence type="ECO:0000256" key="8">
    <source>
        <dbReference type="ARBA" id="ARBA00022917"/>
    </source>
</evidence>
<dbReference type="EMBL" id="FYDG01000004">
    <property type="protein sequence ID" value="SNB70758.1"/>
    <property type="molecule type" value="Genomic_DNA"/>
</dbReference>
<keyword evidence="8 12" id="KW-0648">Protein biosynthesis</keyword>
<comment type="catalytic activity">
    <reaction evidence="11 12">
        <text>tRNA(Ser) + L-serine + ATP = L-seryl-tRNA(Ser) + AMP + diphosphate + H(+)</text>
        <dbReference type="Rhea" id="RHEA:12292"/>
        <dbReference type="Rhea" id="RHEA-COMP:9669"/>
        <dbReference type="Rhea" id="RHEA-COMP:9703"/>
        <dbReference type="ChEBI" id="CHEBI:15378"/>
        <dbReference type="ChEBI" id="CHEBI:30616"/>
        <dbReference type="ChEBI" id="CHEBI:33019"/>
        <dbReference type="ChEBI" id="CHEBI:33384"/>
        <dbReference type="ChEBI" id="CHEBI:78442"/>
        <dbReference type="ChEBI" id="CHEBI:78533"/>
        <dbReference type="ChEBI" id="CHEBI:456215"/>
        <dbReference type="EC" id="6.1.1.11"/>
    </reaction>
</comment>
<feature type="coiled-coil region" evidence="15">
    <location>
        <begin position="42"/>
        <end position="95"/>
    </location>
</feature>
<evidence type="ECO:0000256" key="2">
    <source>
        <dbReference type="ARBA" id="ARBA00005045"/>
    </source>
</evidence>
<feature type="region of interest" description="Disordered" evidence="16">
    <location>
        <begin position="114"/>
        <end position="136"/>
    </location>
</feature>
<comment type="similarity">
    <text evidence="3 12">Belongs to the class-II aminoacyl-tRNA synthetase family. Type-1 seryl-tRNA synthetase subfamily.</text>
</comment>
<dbReference type="RefSeq" id="WP_088520498.1">
    <property type="nucleotide sequence ID" value="NZ_FYDG01000004.1"/>
</dbReference>
<feature type="binding site" evidence="13">
    <location>
        <position position="284"/>
    </location>
    <ligand>
        <name>L-serine</name>
        <dbReference type="ChEBI" id="CHEBI:33384"/>
    </ligand>
</feature>
<dbReference type="Gene3D" id="1.10.287.40">
    <property type="entry name" value="Serine-tRNA synthetase, tRNA binding domain"/>
    <property type="match status" value="1"/>
</dbReference>
<dbReference type="Pfam" id="PF00587">
    <property type="entry name" value="tRNA-synt_2b"/>
    <property type="match status" value="1"/>
</dbReference>
<dbReference type="CDD" id="cd00770">
    <property type="entry name" value="SerRS_core"/>
    <property type="match status" value="1"/>
</dbReference>
<comment type="function">
    <text evidence="12">Catalyzes the attachment of serine to tRNA(Ser). Is also able to aminoacylate tRNA(Sec) with serine, to form the misacylated tRNA L-seryl-tRNA(Sec), which will be further converted into selenocysteinyl-tRNA(Sec).</text>
</comment>
<dbReference type="InterPro" id="IPR002314">
    <property type="entry name" value="aa-tRNA-synt_IIb"/>
</dbReference>
<feature type="domain" description="Aminoacyl-transfer RNA synthetases class-II family profile" evidence="17">
    <location>
        <begin position="178"/>
        <end position="432"/>
    </location>
</feature>
<dbReference type="InterPro" id="IPR002317">
    <property type="entry name" value="Ser-tRNA-ligase_type_1"/>
</dbReference>
<dbReference type="InterPro" id="IPR010978">
    <property type="entry name" value="tRNA-bd_arm"/>
</dbReference>
<dbReference type="SUPFAM" id="SSF55681">
    <property type="entry name" value="Class II aaRS and biotin synthetases"/>
    <property type="match status" value="1"/>
</dbReference>
<dbReference type="PRINTS" id="PR00981">
    <property type="entry name" value="TRNASYNTHSER"/>
</dbReference>
<evidence type="ECO:0000256" key="14">
    <source>
        <dbReference type="PIRSR" id="PIRSR001529-2"/>
    </source>
</evidence>
<evidence type="ECO:0000313" key="19">
    <source>
        <dbReference type="Proteomes" id="UP000198418"/>
    </source>
</evidence>
<dbReference type="InterPro" id="IPR015866">
    <property type="entry name" value="Ser-tRNA-synth_1_N"/>
</dbReference>
<evidence type="ECO:0000256" key="16">
    <source>
        <dbReference type="SAM" id="MobiDB-lite"/>
    </source>
</evidence>
<dbReference type="GO" id="GO:0016260">
    <property type="term" value="P:selenocysteine biosynthetic process"/>
    <property type="evidence" value="ECO:0007669"/>
    <property type="project" value="UniProtKB-UniRule"/>
</dbReference>
<dbReference type="Proteomes" id="UP000198418">
    <property type="component" value="Unassembled WGS sequence"/>
</dbReference>
<sequence length="448" mass="49409">MHDIKTIRDDLAGFRADLLRRKPDEAAADALIVRLIERDDARKTAIQKAQAAQERRNAASKEIGAAMKAKDAALADELKAEVAALKDGMGALEAEERDAIAALETELAAIPNRPLPEVPFGADENDNPEIRRVGEPKNFSFKPKEHFEIGEALGLMDFEAAAKLSGARFTVLKGKLARLERALEQFMLDLHTDVHGYTEVAPPLLVRDRAMFGTAQLPKFRDDQFAALSLVEAEQHFAANEPGELDHFWLIPTAEVPLTNLVREQILDEASLPLRMTAGTPCFRAEAGAAGRDTRGMIRQHQFSKVEMVSIATPEQSQAEHERMTACAEEVLKRLGLPYRVVLLCTGDMGFASQKTYDIEVWLPGQDRYREISSCSVCGDFQARRMGARYRPAEGKNTRYVHTLNGSGVAVGRALVAVLENYQNEDGSVTVPEALRPYMGGLETISRA</sequence>
<dbReference type="GO" id="GO:0004828">
    <property type="term" value="F:serine-tRNA ligase activity"/>
    <property type="evidence" value="ECO:0007669"/>
    <property type="project" value="UniProtKB-UniRule"/>
</dbReference>
<dbReference type="PROSITE" id="PS50862">
    <property type="entry name" value="AA_TRNA_LIGASE_II"/>
    <property type="match status" value="1"/>
</dbReference>
<evidence type="ECO:0000256" key="3">
    <source>
        <dbReference type="ARBA" id="ARBA00010728"/>
    </source>
</evidence>
<dbReference type="OrthoDB" id="9804647at2"/>
<dbReference type="InterPro" id="IPR006195">
    <property type="entry name" value="aa-tRNA-synth_II"/>
</dbReference>
<proteinExistence type="inferred from homology"/>
<evidence type="ECO:0000256" key="1">
    <source>
        <dbReference type="ARBA" id="ARBA00004496"/>
    </source>
</evidence>
<evidence type="ECO:0000256" key="11">
    <source>
        <dbReference type="ARBA" id="ARBA00048823"/>
    </source>
</evidence>
<evidence type="ECO:0000256" key="15">
    <source>
        <dbReference type="SAM" id="Coils"/>
    </source>
</evidence>
<feature type="binding site" evidence="13">
    <location>
        <position position="253"/>
    </location>
    <ligand>
        <name>L-serine</name>
        <dbReference type="ChEBI" id="CHEBI:33384"/>
    </ligand>
</feature>
<comment type="subunit">
    <text evidence="12">Homodimer. The tRNA molecule binds across the dimer.</text>
</comment>
<comment type="caution">
    <text evidence="12">Lacks conserved residue(s) required for the propagation of feature annotation.</text>
</comment>
<evidence type="ECO:0000259" key="17">
    <source>
        <dbReference type="PROSITE" id="PS50862"/>
    </source>
</evidence>
<name>A0A212REI9_RHOAC</name>
<evidence type="ECO:0000256" key="12">
    <source>
        <dbReference type="HAMAP-Rule" id="MF_00176"/>
    </source>
</evidence>
<feature type="binding site" evidence="12">
    <location>
        <position position="407"/>
    </location>
    <ligand>
        <name>L-serine</name>
        <dbReference type="ChEBI" id="CHEBI:33384"/>
    </ligand>
</feature>
<comment type="domain">
    <text evidence="12">Consists of two distinct domains, a catalytic core and a N-terminal extension that is involved in tRNA binding.</text>
</comment>
<evidence type="ECO:0000256" key="5">
    <source>
        <dbReference type="ARBA" id="ARBA00022598"/>
    </source>
</evidence>
<protein>
    <recommendedName>
        <fullName evidence="12">Serine--tRNA ligase</fullName>
        <ecNumber evidence="12">6.1.1.11</ecNumber>
    </recommendedName>
    <alternativeName>
        <fullName evidence="12">Seryl-tRNA synthetase</fullName>
        <shortName evidence="12">SerRS</shortName>
    </alternativeName>
    <alternativeName>
        <fullName evidence="12">Seryl-tRNA(Ser/Sec) synthetase</fullName>
    </alternativeName>
</protein>
<dbReference type="HAMAP" id="MF_00176">
    <property type="entry name" value="Ser_tRNA_synth_type1"/>
    <property type="match status" value="1"/>
</dbReference>
<dbReference type="AlphaFoldDB" id="A0A212REI9"/>
<reference evidence="19" key="1">
    <citation type="submission" date="2017-06" db="EMBL/GenBank/DDBJ databases">
        <authorList>
            <person name="Varghese N."/>
            <person name="Submissions S."/>
        </authorList>
    </citation>
    <scope>NUCLEOTIDE SEQUENCE [LARGE SCALE GENOMIC DNA]</scope>
    <source>
        <strain evidence="19">DSM 137</strain>
    </source>
</reference>
<dbReference type="PANTHER" id="PTHR43697">
    <property type="entry name" value="SERYL-TRNA SYNTHETASE"/>
    <property type="match status" value="1"/>
</dbReference>
<dbReference type="GO" id="GO:0005737">
    <property type="term" value="C:cytoplasm"/>
    <property type="evidence" value="ECO:0007669"/>
    <property type="project" value="UniProtKB-SubCell"/>
</dbReference>
<dbReference type="SUPFAM" id="SSF46589">
    <property type="entry name" value="tRNA-binding arm"/>
    <property type="match status" value="1"/>
</dbReference>
<feature type="binding site" evidence="12 14">
    <location>
        <begin position="284"/>
        <end position="286"/>
    </location>
    <ligand>
        <name>ATP</name>
        <dbReference type="ChEBI" id="CHEBI:30616"/>
    </ligand>
</feature>
<accession>A0A212REI9</accession>
<evidence type="ECO:0000256" key="9">
    <source>
        <dbReference type="ARBA" id="ARBA00023146"/>
    </source>
</evidence>
<keyword evidence="9 12" id="KW-0030">Aminoacyl-tRNA synthetase</keyword>
<dbReference type="InterPro" id="IPR033729">
    <property type="entry name" value="SerRS_core"/>
</dbReference>
<evidence type="ECO:0000256" key="4">
    <source>
        <dbReference type="ARBA" id="ARBA00022490"/>
    </source>
</evidence>
<comment type="subcellular location">
    <subcellularLocation>
        <location evidence="1 12">Cytoplasm</location>
    </subcellularLocation>
</comment>
<organism evidence="18 19">
    <name type="scientific">Rhodoblastus acidophilus</name>
    <name type="common">Rhodopseudomonas acidophila</name>
    <dbReference type="NCBI Taxonomy" id="1074"/>
    <lineage>
        <taxon>Bacteria</taxon>
        <taxon>Pseudomonadati</taxon>
        <taxon>Pseudomonadota</taxon>
        <taxon>Alphaproteobacteria</taxon>
        <taxon>Hyphomicrobiales</taxon>
        <taxon>Rhodoblastaceae</taxon>
        <taxon>Rhodoblastus</taxon>
    </lineage>
</organism>
<keyword evidence="6 12" id="KW-0547">Nucleotide-binding</keyword>
<dbReference type="NCBIfam" id="TIGR00414">
    <property type="entry name" value="serS"/>
    <property type="match status" value="1"/>
</dbReference>